<dbReference type="InterPro" id="IPR015797">
    <property type="entry name" value="NUDIX_hydrolase-like_dom_sf"/>
</dbReference>
<dbReference type="RefSeq" id="WP_153478188.1">
    <property type="nucleotide sequence ID" value="NZ_VWNA01000001.1"/>
</dbReference>
<organism evidence="2 3">
    <name type="scientific">Segnochrobactrum spirostomi</name>
    <dbReference type="NCBI Taxonomy" id="2608987"/>
    <lineage>
        <taxon>Bacteria</taxon>
        <taxon>Pseudomonadati</taxon>
        <taxon>Pseudomonadota</taxon>
        <taxon>Alphaproteobacteria</taxon>
        <taxon>Hyphomicrobiales</taxon>
        <taxon>Segnochrobactraceae</taxon>
        <taxon>Segnochrobactrum</taxon>
    </lineage>
</organism>
<protein>
    <submittedName>
        <fullName evidence="2">NUDIX hydrolase</fullName>
    </submittedName>
</protein>
<evidence type="ECO:0000313" key="2">
    <source>
        <dbReference type="EMBL" id="MQT11469.1"/>
    </source>
</evidence>
<evidence type="ECO:0000259" key="1">
    <source>
        <dbReference type="PROSITE" id="PS51462"/>
    </source>
</evidence>
<keyword evidence="3" id="KW-1185">Reference proteome</keyword>
<dbReference type="Gene3D" id="3.90.79.10">
    <property type="entry name" value="Nucleoside Triphosphate Pyrophosphohydrolase"/>
    <property type="match status" value="1"/>
</dbReference>
<keyword evidence="2" id="KW-0378">Hydrolase</keyword>
<gene>
    <name evidence="2" type="ORF">F0357_02015</name>
</gene>
<comment type="caution">
    <text evidence="2">The sequence shown here is derived from an EMBL/GenBank/DDBJ whole genome shotgun (WGS) entry which is preliminary data.</text>
</comment>
<dbReference type="InterPro" id="IPR000086">
    <property type="entry name" value="NUDIX_hydrolase_dom"/>
</dbReference>
<accession>A0A6A7Y0I4</accession>
<dbReference type="Proteomes" id="UP000332515">
    <property type="component" value="Unassembled WGS sequence"/>
</dbReference>
<dbReference type="EMBL" id="VWNA01000001">
    <property type="protein sequence ID" value="MQT11469.1"/>
    <property type="molecule type" value="Genomic_DNA"/>
</dbReference>
<dbReference type="PROSITE" id="PS51462">
    <property type="entry name" value="NUDIX"/>
    <property type="match status" value="1"/>
</dbReference>
<proteinExistence type="predicted"/>
<evidence type="ECO:0000313" key="3">
    <source>
        <dbReference type="Proteomes" id="UP000332515"/>
    </source>
</evidence>
<dbReference type="SUPFAM" id="SSF55811">
    <property type="entry name" value="Nudix"/>
    <property type="match status" value="1"/>
</dbReference>
<feature type="domain" description="Nudix hydrolase" evidence="1">
    <location>
        <begin position="94"/>
        <end position="241"/>
    </location>
</feature>
<sequence length="241" mass="25622">MKATTSPIASLAVAAVERVEIHHRDGQAAFEAAREAEIAAFWAPLVASNPALYNGRVFLFEDLALEGGALVGTARTAGFATLLALIEWQGEGLLNLFGCAALLSREGDVLLGRMGAQTATPGAIKFVGGTPDASDLRPDGRVDLLASIRREAAEETGLDIAAEARSEGLLLVRDGPIVALVECLRFDLSTDELISRVRAFLAADPDPELADVAVARRVEDAARDEIPRYTRIVLEHLLAGR</sequence>
<name>A0A6A7Y0I4_9HYPH</name>
<reference evidence="2 3" key="1">
    <citation type="submission" date="2019-09" db="EMBL/GenBank/DDBJ databases">
        <title>Segnochrobactrum spirostomi gen. nov., sp. nov., isolated from the ciliate Spirostomum cf. yagiui and description of a novel family, Segnochrobactraceae fam. nov. within the order Rhizobiales of the class Alphaproteobacteria.</title>
        <authorList>
            <person name="Akter S."/>
            <person name="Shazib S.U.A."/>
            <person name="Shin M.K."/>
        </authorList>
    </citation>
    <scope>NUCLEOTIDE SEQUENCE [LARGE SCALE GENOMIC DNA]</scope>
    <source>
        <strain evidence="2 3">Sp-1</strain>
    </source>
</reference>
<dbReference type="AlphaFoldDB" id="A0A6A7Y0I4"/>
<dbReference type="GO" id="GO:0016787">
    <property type="term" value="F:hydrolase activity"/>
    <property type="evidence" value="ECO:0007669"/>
    <property type="project" value="UniProtKB-KW"/>
</dbReference>